<accession>A0ABQ7GAL2</accession>
<proteinExistence type="predicted"/>
<evidence type="ECO:0000256" key="1">
    <source>
        <dbReference type="SAM" id="SignalP"/>
    </source>
</evidence>
<feature type="signal peptide" evidence="1">
    <location>
        <begin position="1"/>
        <end position="18"/>
    </location>
</feature>
<evidence type="ECO:0000313" key="2">
    <source>
        <dbReference type="EMBL" id="KAF5831645.1"/>
    </source>
</evidence>
<dbReference type="Proteomes" id="UP000815325">
    <property type="component" value="Unassembled WGS sequence"/>
</dbReference>
<keyword evidence="1" id="KW-0732">Signal</keyword>
<sequence>MAVLTMTVLWALLPDIKGLHISGDFFDGENKGLKIRHRQVRPELMKKYGIEQRDQRTGKPLYDPPLVLGLGMEDAEVQDRLRSAARDEGLLWISDYLTALKWILPAMVNAWCCCLCGCLDDRLQFQEKLANGEAYKVTCCGPFFTKGEMRVLPVKGHIGKAGELVIVVSSPGDYHPWYPNTDQWGKVHAYFEDMSRKSEGRLIFCPIQKGKKDEYGKELQRPDVKVGSFLPPCAIFQGETL</sequence>
<comment type="caution">
    <text evidence="2">The sequence shown here is derived from an EMBL/GenBank/DDBJ whole genome shotgun (WGS) entry which is preliminary data.</text>
</comment>
<feature type="chain" id="PRO_5045316732" evidence="1">
    <location>
        <begin position="19"/>
        <end position="241"/>
    </location>
</feature>
<reference evidence="2" key="1">
    <citation type="submission" date="2017-08" db="EMBL/GenBank/DDBJ databases">
        <authorList>
            <person name="Polle J.E."/>
            <person name="Barry K."/>
            <person name="Cushman J."/>
            <person name="Schmutz J."/>
            <person name="Tran D."/>
            <person name="Hathwaick L.T."/>
            <person name="Yim W.C."/>
            <person name="Jenkins J."/>
            <person name="Mckie-Krisberg Z.M."/>
            <person name="Prochnik S."/>
            <person name="Lindquist E."/>
            <person name="Dockter R.B."/>
            <person name="Adam C."/>
            <person name="Molina H."/>
            <person name="Bunkerborg J."/>
            <person name="Jin E."/>
            <person name="Buchheim M."/>
            <person name="Magnuson J."/>
        </authorList>
    </citation>
    <scope>NUCLEOTIDE SEQUENCE</scope>
    <source>
        <strain evidence="2">CCAP 19/18</strain>
    </source>
</reference>
<organism evidence="2 3">
    <name type="scientific">Dunaliella salina</name>
    <name type="common">Green alga</name>
    <name type="synonym">Protococcus salinus</name>
    <dbReference type="NCBI Taxonomy" id="3046"/>
    <lineage>
        <taxon>Eukaryota</taxon>
        <taxon>Viridiplantae</taxon>
        <taxon>Chlorophyta</taxon>
        <taxon>core chlorophytes</taxon>
        <taxon>Chlorophyceae</taxon>
        <taxon>CS clade</taxon>
        <taxon>Chlamydomonadales</taxon>
        <taxon>Dunaliellaceae</taxon>
        <taxon>Dunaliella</taxon>
    </lineage>
</organism>
<dbReference type="EMBL" id="MU069932">
    <property type="protein sequence ID" value="KAF5831645.1"/>
    <property type="molecule type" value="Genomic_DNA"/>
</dbReference>
<name>A0ABQ7GAL2_DUNSA</name>
<evidence type="ECO:0000313" key="3">
    <source>
        <dbReference type="Proteomes" id="UP000815325"/>
    </source>
</evidence>
<protein>
    <submittedName>
        <fullName evidence="2">Uncharacterized protein</fullName>
    </submittedName>
</protein>
<keyword evidence="3" id="KW-1185">Reference proteome</keyword>
<gene>
    <name evidence="2" type="ORF">DUNSADRAFT_12773</name>
</gene>